<accession>A0ABT8AKF8</accession>
<sequence>MLLPRSLSGRAKEIPGAGDLRRKPDLTDDAIKAATDAFRTDEGAKPSAF</sequence>
<proteinExistence type="predicted"/>
<dbReference type="EMBL" id="JAUFPT010000016">
    <property type="protein sequence ID" value="MDN3570243.1"/>
    <property type="molecule type" value="Genomic_DNA"/>
</dbReference>
<organism evidence="2 3">
    <name type="scientific">Methylobacterium longum</name>
    <dbReference type="NCBI Taxonomy" id="767694"/>
    <lineage>
        <taxon>Bacteria</taxon>
        <taxon>Pseudomonadati</taxon>
        <taxon>Pseudomonadota</taxon>
        <taxon>Alphaproteobacteria</taxon>
        <taxon>Hyphomicrobiales</taxon>
        <taxon>Methylobacteriaceae</taxon>
        <taxon>Methylobacterium</taxon>
    </lineage>
</organism>
<gene>
    <name evidence="2" type="ORF">QWZ18_06350</name>
</gene>
<reference evidence="3" key="1">
    <citation type="journal article" date="2019" name="Int. J. Syst. Evol. Microbiol.">
        <title>The Global Catalogue of Microorganisms (GCM) 10K type strain sequencing project: providing services to taxonomists for standard genome sequencing and annotation.</title>
        <authorList>
            <consortium name="The Broad Institute Genomics Platform"/>
            <consortium name="The Broad Institute Genome Sequencing Center for Infectious Disease"/>
            <person name="Wu L."/>
            <person name="Ma J."/>
        </authorList>
    </citation>
    <scope>NUCLEOTIDE SEQUENCE [LARGE SCALE GENOMIC DNA]</scope>
    <source>
        <strain evidence="3">CECT 7806</strain>
    </source>
</reference>
<dbReference type="Proteomes" id="UP001244297">
    <property type="component" value="Unassembled WGS sequence"/>
</dbReference>
<keyword evidence="3" id="KW-1185">Reference proteome</keyword>
<comment type="caution">
    <text evidence="2">The sequence shown here is derived from an EMBL/GenBank/DDBJ whole genome shotgun (WGS) entry which is preliminary data.</text>
</comment>
<evidence type="ECO:0000313" key="3">
    <source>
        <dbReference type="Proteomes" id="UP001244297"/>
    </source>
</evidence>
<name>A0ABT8AKF8_9HYPH</name>
<dbReference type="RefSeq" id="WP_238293875.1">
    <property type="nucleotide sequence ID" value="NZ_BPQS01000083.1"/>
</dbReference>
<evidence type="ECO:0000313" key="2">
    <source>
        <dbReference type="EMBL" id="MDN3570243.1"/>
    </source>
</evidence>
<feature type="region of interest" description="Disordered" evidence="1">
    <location>
        <begin position="1"/>
        <end position="25"/>
    </location>
</feature>
<protein>
    <submittedName>
        <fullName evidence="2">Uncharacterized protein</fullName>
    </submittedName>
</protein>
<evidence type="ECO:0000256" key="1">
    <source>
        <dbReference type="SAM" id="MobiDB-lite"/>
    </source>
</evidence>